<comment type="caution">
    <text evidence="2">The sequence shown here is derived from an EMBL/GenBank/DDBJ whole genome shotgun (WGS) entry which is preliminary data.</text>
</comment>
<proteinExistence type="predicted"/>
<protein>
    <submittedName>
        <fullName evidence="2">Uncharacterized protein</fullName>
    </submittedName>
</protein>
<gene>
    <name evidence="2" type="ORF">L3081_05625</name>
</gene>
<accession>A0ABS9WYC5</accession>
<keyword evidence="1" id="KW-0812">Transmembrane</keyword>
<feature type="transmembrane region" description="Helical" evidence="1">
    <location>
        <begin position="104"/>
        <end position="126"/>
    </location>
</feature>
<organism evidence="2 3">
    <name type="scientific">Colwellia maritima</name>
    <dbReference type="NCBI Taxonomy" id="2912588"/>
    <lineage>
        <taxon>Bacteria</taxon>
        <taxon>Pseudomonadati</taxon>
        <taxon>Pseudomonadota</taxon>
        <taxon>Gammaproteobacteria</taxon>
        <taxon>Alteromonadales</taxon>
        <taxon>Colwelliaceae</taxon>
        <taxon>Colwellia</taxon>
    </lineage>
</organism>
<feature type="transmembrane region" description="Helical" evidence="1">
    <location>
        <begin position="74"/>
        <end position="98"/>
    </location>
</feature>
<dbReference type="EMBL" id="JAKKSL010000001">
    <property type="protein sequence ID" value="MCI2282968.1"/>
    <property type="molecule type" value="Genomic_DNA"/>
</dbReference>
<name>A0ABS9WYC5_9GAMM</name>
<sequence>MTENKALALAPLITPFAFTFYAYISDIPGFNMDTGLFDFLGLFLGLTLAAIPVAYIYMFFIGGKFWGMIKRRRIVNFFTIVFGSIFVADIPMLFIWPLAKGNEFYLTLQLFSFVGLMVGLNCWFLINLDKLKAKFDRNT</sequence>
<evidence type="ECO:0000256" key="1">
    <source>
        <dbReference type="SAM" id="Phobius"/>
    </source>
</evidence>
<feature type="transmembrane region" description="Helical" evidence="1">
    <location>
        <begin position="7"/>
        <end position="24"/>
    </location>
</feature>
<keyword evidence="1" id="KW-0472">Membrane</keyword>
<evidence type="ECO:0000313" key="3">
    <source>
        <dbReference type="Proteomes" id="UP001139646"/>
    </source>
</evidence>
<keyword evidence="1" id="KW-1133">Transmembrane helix</keyword>
<dbReference type="RefSeq" id="WP_242284074.1">
    <property type="nucleotide sequence ID" value="NZ_JAKKSL010000001.1"/>
</dbReference>
<evidence type="ECO:0000313" key="2">
    <source>
        <dbReference type="EMBL" id="MCI2282968.1"/>
    </source>
</evidence>
<reference evidence="2" key="1">
    <citation type="submission" date="2022-01" db="EMBL/GenBank/DDBJ databases">
        <title>Colwellia maritima, isolated from seawater.</title>
        <authorList>
            <person name="Kristyanto S."/>
            <person name="Jung J."/>
            <person name="Jeon C.O."/>
        </authorList>
    </citation>
    <scope>NUCLEOTIDE SEQUENCE</scope>
    <source>
        <strain evidence="2">MSW7</strain>
    </source>
</reference>
<feature type="transmembrane region" description="Helical" evidence="1">
    <location>
        <begin position="36"/>
        <end position="62"/>
    </location>
</feature>
<keyword evidence="3" id="KW-1185">Reference proteome</keyword>
<dbReference type="Proteomes" id="UP001139646">
    <property type="component" value="Unassembled WGS sequence"/>
</dbReference>